<dbReference type="InterPro" id="IPR029044">
    <property type="entry name" value="Nucleotide-diphossugar_trans"/>
</dbReference>
<dbReference type="GO" id="GO:0016779">
    <property type="term" value="F:nucleotidyltransferase activity"/>
    <property type="evidence" value="ECO:0007669"/>
    <property type="project" value="UniProtKB-KW"/>
</dbReference>
<dbReference type="Gene3D" id="3.90.550.10">
    <property type="entry name" value="Spore Coat Polysaccharide Biosynthesis Protein SpsA, Chain A"/>
    <property type="match status" value="1"/>
</dbReference>
<sequence length="241" mass="25009">MLAAGHGERLGLGPKALIRVGDRPLLLHVLDSMATNASVNTVVVTAPDDMVADFQELADSINPAVLIRVTPGGATRQDSGHAGVAALPPEVDCVAVTDVARPFTPPGTIDRLLEDLRTAARDARPGLGPCGIVPALPLVDSVHLRGEGPLLKKPFDRSLLRAAQTPQLFHRRCLAAAYEAAAKDGAACTDDAGMISRFGGAVATSPGDAANFKITYEYDLALAEAFHAHAAKALVERGAGT</sequence>
<dbReference type="InterPro" id="IPR034683">
    <property type="entry name" value="IspD/TarI"/>
</dbReference>
<organism evidence="3 4">
    <name type="scientific">Streptomyces albospinus</name>
    <dbReference type="NCBI Taxonomy" id="285515"/>
    <lineage>
        <taxon>Bacteria</taxon>
        <taxon>Bacillati</taxon>
        <taxon>Actinomycetota</taxon>
        <taxon>Actinomycetes</taxon>
        <taxon>Kitasatosporales</taxon>
        <taxon>Streptomycetaceae</taxon>
        <taxon>Streptomyces</taxon>
    </lineage>
</organism>
<evidence type="ECO:0000313" key="4">
    <source>
        <dbReference type="Proteomes" id="UP000654471"/>
    </source>
</evidence>
<evidence type="ECO:0000256" key="1">
    <source>
        <dbReference type="ARBA" id="ARBA00022679"/>
    </source>
</evidence>
<dbReference type="SUPFAM" id="SSF53448">
    <property type="entry name" value="Nucleotide-diphospho-sugar transferases"/>
    <property type="match status" value="1"/>
</dbReference>
<keyword evidence="4" id="KW-1185">Reference proteome</keyword>
<dbReference type="PANTHER" id="PTHR32125">
    <property type="entry name" value="2-C-METHYL-D-ERYTHRITOL 4-PHOSPHATE CYTIDYLYLTRANSFERASE, CHLOROPLASTIC"/>
    <property type="match status" value="1"/>
</dbReference>
<dbReference type="CDD" id="cd02516">
    <property type="entry name" value="CDP-ME_synthetase"/>
    <property type="match status" value="1"/>
</dbReference>
<dbReference type="Pfam" id="PF01128">
    <property type="entry name" value="IspD"/>
    <property type="match status" value="1"/>
</dbReference>
<reference evidence="4" key="1">
    <citation type="journal article" date="2019" name="Int. J. Syst. Evol. Microbiol.">
        <title>The Global Catalogue of Microorganisms (GCM) 10K type strain sequencing project: providing services to taxonomists for standard genome sequencing and annotation.</title>
        <authorList>
            <consortium name="The Broad Institute Genomics Platform"/>
            <consortium name="The Broad Institute Genome Sequencing Center for Infectious Disease"/>
            <person name="Wu L."/>
            <person name="Ma J."/>
        </authorList>
    </citation>
    <scope>NUCLEOTIDE SEQUENCE [LARGE SCALE GENOMIC DNA]</scope>
    <source>
        <strain evidence="4">JCM 3399</strain>
    </source>
</reference>
<dbReference type="Proteomes" id="UP000654471">
    <property type="component" value="Unassembled WGS sequence"/>
</dbReference>
<proteinExistence type="predicted"/>
<dbReference type="PANTHER" id="PTHR32125:SF4">
    <property type="entry name" value="2-C-METHYL-D-ERYTHRITOL 4-PHOSPHATE CYTIDYLYLTRANSFERASE, CHLOROPLASTIC"/>
    <property type="match status" value="1"/>
</dbReference>
<name>A0ABQ2URP1_9ACTN</name>
<dbReference type="InterPro" id="IPR050088">
    <property type="entry name" value="IspD/TarI_cytidylyltransf_bact"/>
</dbReference>
<gene>
    <name evidence="3" type="primary">ispD</name>
    <name evidence="3" type="ORF">GCM10010211_10480</name>
</gene>
<comment type="caution">
    <text evidence="3">The sequence shown here is derived from an EMBL/GenBank/DDBJ whole genome shotgun (WGS) entry which is preliminary data.</text>
</comment>
<keyword evidence="2 3" id="KW-0548">Nucleotidyltransferase</keyword>
<accession>A0ABQ2URP1</accession>
<protein>
    <submittedName>
        <fullName evidence="3">2-C-methyl-D-erythritol 4-phosphate cytidylyltransferase</fullName>
    </submittedName>
</protein>
<evidence type="ECO:0000313" key="3">
    <source>
        <dbReference type="EMBL" id="GGU48207.1"/>
    </source>
</evidence>
<keyword evidence="1" id="KW-0808">Transferase</keyword>
<dbReference type="EMBL" id="BMRP01000002">
    <property type="protein sequence ID" value="GGU48207.1"/>
    <property type="molecule type" value="Genomic_DNA"/>
</dbReference>
<evidence type="ECO:0000256" key="2">
    <source>
        <dbReference type="ARBA" id="ARBA00022695"/>
    </source>
</evidence>